<dbReference type="SUPFAM" id="SSF52402">
    <property type="entry name" value="Adenine nucleotide alpha hydrolases-like"/>
    <property type="match status" value="1"/>
</dbReference>
<evidence type="ECO:0000313" key="2">
    <source>
        <dbReference type="EMBL" id="MFC5367610.1"/>
    </source>
</evidence>
<dbReference type="Pfam" id="PF00733">
    <property type="entry name" value="Asn_synthase"/>
    <property type="match status" value="1"/>
</dbReference>
<dbReference type="SUPFAM" id="SSF56235">
    <property type="entry name" value="N-terminal nucleophile aminohydrolases (Ntn hydrolases)"/>
    <property type="match status" value="1"/>
</dbReference>
<dbReference type="AlphaFoldDB" id="A0ABD5RC48"/>
<feature type="domain" description="Asparagine synthetase" evidence="1">
    <location>
        <begin position="205"/>
        <end position="284"/>
    </location>
</feature>
<gene>
    <name evidence="2" type="ORF">ACFPJ5_11750</name>
</gene>
<dbReference type="Proteomes" id="UP001596201">
    <property type="component" value="Unassembled WGS sequence"/>
</dbReference>
<keyword evidence="3" id="KW-1185">Reference proteome</keyword>
<dbReference type="InterPro" id="IPR029055">
    <property type="entry name" value="Ntn_hydrolases_N"/>
</dbReference>
<sequence length="569" mass="64246">MNKELFGVFGDRAVFDEHTATGSYDWVHEGERATVAVRDPALGLPGRTAAYADERGACLLWGEVLPPDGATSPVAERTLDRYAAVGTDAFDELNGSYLAFVEYDGEALVATDPVRTWQCFYADTSYGRVFGTDPKHVLDTVEEPSIDPRGVLEFVHLSVVLDERTAFEELSRAPFDGYLTGTGTGTLDRFVYDHTGSEEVDWVGELADRLRRAIRRRTVYPGKKGLMLSAGYDSRVVAVEHPQLDVCYTLGREGHPEVDVAGDVAAQYGVDHETLLLGDDYLNTDAETIEYGMGINESIHIHQAGCLDGVDADTVYHCLFFDTLFRGHFLPRKTVDVLDYSVPRQGLEPDPDVTDTLTSKFGYHSTRDRVLSECFSEFGTSREFTEGVIQEQLDKWDDRYENVYDSIALLGIQNQPTLSFHYHLSDNFIESFVAADTELLDWHCRAPPDVRSTETFRAALRRLDDDIFRHRPPNRPHDSFRKNQIEKFLRARLPFVDTFERPWPDLAEQYEAESLDTKLFPGYPSVHELPVRMKLRVNDIATWMDDRFEHRTVTANDVLCPGGGPQIES</sequence>
<evidence type="ECO:0000259" key="1">
    <source>
        <dbReference type="Pfam" id="PF00733"/>
    </source>
</evidence>
<dbReference type="InterPro" id="IPR014729">
    <property type="entry name" value="Rossmann-like_a/b/a_fold"/>
</dbReference>
<organism evidence="2 3">
    <name type="scientific">Salinirubrum litoreum</name>
    <dbReference type="NCBI Taxonomy" id="1126234"/>
    <lineage>
        <taxon>Archaea</taxon>
        <taxon>Methanobacteriati</taxon>
        <taxon>Methanobacteriota</taxon>
        <taxon>Stenosarchaea group</taxon>
        <taxon>Halobacteria</taxon>
        <taxon>Halobacteriales</taxon>
        <taxon>Haloferacaceae</taxon>
        <taxon>Salinirubrum</taxon>
    </lineage>
</organism>
<dbReference type="EMBL" id="JBHSKX010000002">
    <property type="protein sequence ID" value="MFC5367610.1"/>
    <property type="molecule type" value="Genomic_DNA"/>
</dbReference>
<comment type="caution">
    <text evidence="2">The sequence shown here is derived from an EMBL/GenBank/DDBJ whole genome shotgun (WGS) entry which is preliminary data.</text>
</comment>
<protein>
    <submittedName>
        <fullName evidence="2">Asparagine synthase-related protein</fullName>
    </submittedName>
</protein>
<dbReference type="Gene3D" id="3.40.50.620">
    <property type="entry name" value="HUPs"/>
    <property type="match status" value="1"/>
</dbReference>
<accession>A0ABD5RC48</accession>
<reference evidence="2 3" key="1">
    <citation type="journal article" date="2019" name="Int. J. Syst. Evol. Microbiol.">
        <title>The Global Catalogue of Microorganisms (GCM) 10K type strain sequencing project: providing services to taxonomists for standard genome sequencing and annotation.</title>
        <authorList>
            <consortium name="The Broad Institute Genomics Platform"/>
            <consortium name="The Broad Institute Genome Sequencing Center for Infectious Disease"/>
            <person name="Wu L."/>
            <person name="Ma J."/>
        </authorList>
    </citation>
    <scope>NUCLEOTIDE SEQUENCE [LARGE SCALE GENOMIC DNA]</scope>
    <source>
        <strain evidence="2 3">CGMCC 1.12237</strain>
    </source>
</reference>
<proteinExistence type="predicted"/>
<evidence type="ECO:0000313" key="3">
    <source>
        <dbReference type="Proteomes" id="UP001596201"/>
    </source>
</evidence>
<dbReference type="InterPro" id="IPR001962">
    <property type="entry name" value="Asn_synthase"/>
</dbReference>
<name>A0ABD5RC48_9EURY</name>
<dbReference type="RefSeq" id="WP_227229858.1">
    <property type="nucleotide sequence ID" value="NZ_JAJCVJ010000002.1"/>
</dbReference>